<dbReference type="AlphaFoldDB" id="A0A9X2Z2D3"/>
<dbReference type="Gene3D" id="1.20.120.330">
    <property type="entry name" value="Nucleotidyltransferases domain 2"/>
    <property type="match status" value="1"/>
</dbReference>
<protein>
    <submittedName>
        <fullName evidence="2">Uncharacterized protein (UPF0332 family)</fullName>
    </submittedName>
</protein>
<dbReference type="EMBL" id="JANTYZ010000020">
    <property type="protein sequence ID" value="MCS3866768.1"/>
    <property type="molecule type" value="Genomic_DNA"/>
</dbReference>
<dbReference type="Proteomes" id="UP001155034">
    <property type="component" value="Unassembled WGS sequence"/>
</dbReference>
<reference evidence="2" key="1">
    <citation type="submission" date="2022-08" db="EMBL/GenBank/DDBJ databases">
        <title>Genomic Encyclopedia of Type Strains, Phase V (KMG-V): Genome sequencing to study the core and pangenomes of soil and plant-associated prokaryotes.</title>
        <authorList>
            <person name="Whitman W."/>
        </authorList>
    </citation>
    <scope>NUCLEOTIDE SEQUENCE</scope>
    <source>
        <strain evidence="2">SP2016B</strain>
    </source>
</reference>
<evidence type="ECO:0000313" key="2">
    <source>
        <dbReference type="EMBL" id="MCS3866768.1"/>
    </source>
</evidence>
<organism evidence="2 3">
    <name type="scientific">Salinibacter ruber</name>
    <dbReference type="NCBI Taxonomy" id="146919"/>
    <lineage>
        <taxon>Bacteria</taxon>
        <taxon>Pseudomonadati</taxon>
        <taxon>Rhodothermota</taxon>
        <taxon>Rhodothermia</taxon>
        <taxon>Rhodothermales</taxon>
        <taxon>Salinibacteraceae</taxon>
        <taxon>Salinibacter</taxon>
    </lineage>
</organism>
<proteinExistence type="predicted"/>
<evidence type="ECO:0000313" key="3">
    <source>
        <dbReference type="Proteomes" id="UP001155034"/>
    </source>
</evidence>
<accession>A0A9X2Z2D3</accession>
<sequence>MNSDDTPEPSGKSGPEDTIQALREKAREALSDAEVLLERGSPEATINRGYYAVFQIARAALLTEGESPD</sequence>
<comment type="caution">
    <text evidence="2">The sequence shown here is derived from an EMBL/GenBank/DDBJ whole genome shotgun (WGS) entry which is preliminary data.</text>
</comment>
<gene>
    <name evidence="2" type="ORF">GGP82_003351</name>
</gene>
<name>A0A9X2Z2D3_9BACT</name>
<dbReference type="RefSeq" id="WP_259084236.1">
    <property type="nucleotide sequence ID" value="NZ_JANTYZ010000020.1"/>
</dbReference>
<evidence type="ECO:0000259" key="1">
    <source>
        <dbReference type="Pfam" id="PF05168"/>
    </source>
</evidence>
<feature type="domain" description="HEPN" evidence="1">
    <location>
        <begin position="20"/>
        <end position="68"/>
    </location>
</feature>
<dbReference type="InterPro" id="IPR007842">
    <property type="entry name" value="HEPN_dom"/>
</dbReference>
<dbReference type="Pfam" id="PF05168">
    <property type="entry name" value="HEPN"/>
    <property type="match status" value="1"/>
</dbReference>